<evidence type="ECO:0000256" key="4">
    <source>
        <dbReference type="ARBA" id="ARBA00022989"/>
    </source>
</evidence>
<dbReference type="GO" id="GO:0005886">
    <property type="term" value="C:plasma membrane"/>
    <property type="evidence" value="ECO:0007669"/>
    <property type="project" value="TreeGrafter"/>
</dbReference>
<evidence type="ECO:0000256" key="1">
    <source>
        <dbReference type="ARBA" id="ARBA00004141"/>
    </source>
</evidence>
<evidence type="ECO:0000259" key="8">
    <source>
        <dbReference type="Pfam" id="PF04138"/>
    </source>
</evidence>
<dbReference type="InterPro" id="IPR007267">
    <property type="entry name" value="GtrA_DPMS_TM"/>
</dbReference>
<dbReference type="Pfam" id="PF04138">
    <property type="entry name" value="GtrA_DPMS_TM"/>
    <property type="match status" value="1"/>
</dbReference>
<feature type="domain" description="GtrA/DPMS transmembrane" evidence="8">
    <location>
        <begin position="44"/>
        <end position="154"/>
    </location>
</feature>
<dbReference type="EMBL" id="AP012204">
    <property type="protein sequence ID" value="BAK35588.1"/>
    <property type="molecule type" value="Genomic_DNA"/>
</dbReference>
<evidence type="ECO:0000256" key="2">
    <source>
        <dbReference type="ARBA" id="ARBA00009399"/>
    </source>
</evidence>
<dbReference type="eggNOG" id="COG2246">
    <property type="taxonomic scope" value="Bacteria"/>
</dbReference>
<organism evidence="9 10">
    <name type="scientific">Microlunatus phosphovorus (strain ATCC 700054 / DSM 10555 / JCM 9379 / NBRC 101784 / NCIMB 13414 / VKM Ac-1990 / NM-1)</name>
    <dbReference type="NCBI Taxonomy" id="1032480"/>
    <lineage>
        <taxon>Bacteria</taxon>
        <taxon>Bacillati</taxon>
        <taxon>Actinomycetota</taxon>
        <taxon>Actinomycetes</taxon>
        <taxon>Propionibacteriales</taxon>
        <taxon>Propionibacteriaceae</taxon>
        <taxon>Microlunatus</taxon>
    </lineage>
</organism>
<feature type="transmembrane region" description="Helical" evidence="7">
    <location>
        <begin position="41"/>
        <end position="62"/>
    </location>
</feature>
<protein>
    <recommendedName>
        <fullName evidence="8">GtrA/DPMS transmembrane domain-containing protein</fullName>
    </recommendedName>
</protein>
<reference evidence="9 10" key="1">
    <citation type="submission" date="2011-05" db="EMBL/GenBank/DDBJ databases">
        <title>Whole genome sequence of Microlunatus phosphovorus NM-1.</title>
        <authorList>
            <person name="Hosoyama A."/>
            <person name="Sasaki K."/>
            <person name="Harada T."/>
            <person name="Igarashi R."/>
            <person name="Kawakoshi A."/>
            <person name="Sasagawa M."/>
            <person name="Fukada J."/>
            <person name="Nakamura S."/>
            <person name="Katano Y."/>
            <person name="Hanada S."/>
            <person name="Kamagata Y."/>
            <person name="Nakamura N."/>
            <person name="Yamazaki S."/>
            <person name="Fujita N."/>
        </authorList>
    </citation>
    <scope>NUCLEOTIDE SEQUENCE [LARGE SCALE GENOMIC DNA]</scope>
    <source>
        <strain evidence="10">ATCC 700054 / DSM 10555 / JCM 9379 / NBRC 101784 / NCIMB 13414 / VKM Ac-1990 / NM-1</strain>
    </source>
</reference>
<evidence type="ECO:0000313" key="9">
    <source>
        <dbReference type="EMBL" id="BAK35588.1"/>
    </source>
</evidence>
<dbReference type="PANTHER" id="PTHR38459">
    <property type="entry name" value="PROPHAGE BACTOPRENOL-LINKED GLUCOSE TRANSLOCASE HOMOLOG"/>
    <property type="match status" value="1"/>
</dbReference>
<feature type="transmembrane region" description="Helical" evidence="7">
    <location>
        <begin position="132"/>
        <end position="153"/>
    </location>
</feature>
<dbReference type="KEGG" id="mph:MLP_25740"/>
<comment type="subcellular location">
    <subcellularLocation>
        <location evidence="1">Membrane</location>
        <topology evidence="1">Multi-pass membrane protein</topology>
    </subcellularLocation>
</comment>
<evidence type="ECO:0000313" key="10">
    <source>
        <dbReference type="Proteomes" id="UP000007947"/>
    </source>
</evidence>
<proteinExistence type="inferred from homology"/>
<dbReference type="PANTHER" id="PTHR38459:SF1">
    <property type="entry name" value="PROPHAGE BACTOPRENOL-LINKED GLUCOSE TRANSLOCASE HOMOLOG"/>
    <property type="match status" value="1"/>
</dbReference>
<comment type="similarity">
    <text evidence="2">Belongs to the GtrA family.</text>
</comment>
<keyword evidence="10" id="KW-1185">Reference proteome</keyword>
<feature type="region of interest" description="Disordered" evidence="6">
    <location>
        <begin position="160"/>
        <end position="216"/>
    </location>
</feature>
<evidence type="ECO:0000256" key="7">
    <source>
        <dbReference type="SAM" id="Phobius"/>
    </source>
</evidence>
<dbReference type="HOGENOM" id="CLU_1276428_0_0_11"/>
<evidence type="ECO:0000256" key="5">
    <source>
        <dbReference type="ARBA" id="ARBA00023136"/>
    </source>
</evidence>
<gene>
    <name evidence="9" type="ordered locus">MLP_25740</name>
</gene>
<keyword evidence="3 7" id="KW-0812">Transmembrane</keyword>
<feature type="transmembrane region" description="Helical" evidence="7">
    <location>
        <begin position="68"/>
        <end position="85"/>
    </location>
</feature>
<dbReference type="STRING" id="1032480.MLP_25740"/>
<keyword evidence="4 7" id="KW-1133">Transmembrane helix</keyword>
<dbReference type="AlphaFoldDB" id="F5XGV6"/>
<sequence>MAVGGRTDAGGHPAAGAVARAGYPGDPEVSRLGVVRAHRQLLAFLIVGLASAAIDAGVFLLLNRLGVPPAPASAASFCAAFAVNYRGNRDLVFSAGRIPGALRRYVMLVIGNLGVSAGGVAGLVVIGAPPVVAKLSTMVLVAAINFLLLRRWVFATRSPDRARSFPGHSARQAPDQPGEQAAAPSAVPPPGEAAVAQLPDHRVSPVAEPPSTRDWT</sequence>
<evidence type="ECO:0000256" key="6">
    <source>
        <dbReference type="SAM" id="MobiDB-lite"/>
    </source>
</evidence>
<feature type="transmembrane region" description="Helical" evidence="7">
    <location>
        <begin position="105"/>
        <end position="126"/>
    </location>
</feature>
<dbReference type="GO" id="GO:0000271">
    <property type="term" value="P:polysaccharide biosynthetic process"/>
    <property type="evidence" value="ECO:0007669"/>
    <property type="project" value="InterPro"/>
</dbReference>
<dbReference type="Proteomes" id="UP000007947">
    <property type="component" value="Chromosome"/>
</dbReference>
<dbReference type="InterPro" id="IPR051401">
    <property type="entry name" value="GtrA_CellWall_Glycosyl"/>
</dbReference>
<evidence type="ECO:0000256" key="3">
    <source>
        <dbReference type="ARBA" id="ARBA00022692"/>
    </source>
</evidence>
<keyword evidence="5 7" id="KW-0472">Membrane</keyword>
<name>F5XGV6_MICPN</name>
<accession>F5XGV6</accession>